<feature type="transmembrane region" description="Helical" evidence="2">
    <location>
        <begin position="89"/>
        <end position="108"/>
    </location>
</feature>
<evidence type="ECO:0000313" key="4">
    <source>
        <dbReference type="Proteomes" id="UP000187851"/>
    </source>
</evidence>
<keyword evidence="2" id="KW-0472">Membrane</keyword>
<feature type="transmembrane region" description="Helical" evidence="2">
    <location>
        <begin position="20"/>
        <end position="41"/>
    </location>
</feature>
<keyword evidence="2" id="KW-1133">Transmembrane helix</keyword>
<evidence type="ECO:0000313" key="3">
    <source>
        <dbReference type="EMBL" id="AQA14595.1"/>
    </source>
</evidence>
<sequence length="203" mass="22479">MRALGRHGFGLRRLDGESPLRLVLLLCSFALTGYAGVRLLSGDWFGILLWIVGAAILHDLVLLPLYALADRAVGAALPAPARWINHVRVPAFLSGVLMLVWFPLILGRQARRYEHVTGLSADVFWPRWLLITAVLFGVSALWLVIRVGIRVWRGRPPRPSRLSRLSRLSWLSWLSRPSRRGAVSGGKRKPPAGPAGPARPSRP</sequence>
<evidence type="ECO:0000256" key="2">
    <source>
        <dbReference type="SAM" id="Phobius"/>
    </source>
</evidence>
<reference evidence="3 4" key="1">
    <citation type="journal article" date="2017" name="J. Biotechnol.">
        <title>The complete genome sequence of Streptomyces autolyticus CGMCC 0516, the producer of geldanamycin, autolytimycin, reblastatin and elaiophylin.</title>
        <authorList>
            <person name="Yin M."/>
            <person name="Jiang M."/>
            <person name="Ren Z."/>
            <person name="Dong Y."/>
            <person name="Lu T."/>
        </authorList>
    </citation>
    <scope>NUCLEOTIDE SEQUENCE [LARGE SCALE GENOMIC DNA]</scope>
    <source>
        <strain evidence="3 4">CGMCC0516</strain>
    </source>
</reference>
<keyword evidence="4" id="KW-1185">Reference proteome</keyword>
<protein>
    <recommendedName>
        <fullName evidence="5">Lipoprotein</fullName>
    </recommendedName>
</protein>
<keyword evidence="2" id="KW-0812">Transmembrane</keyword>
<organism evidence="3 4">
    <name type="scientific">Streptomyces autolyticus</name>
    <dbReference type="NCBI Taxonomy" id="75293"/>
    <lineage>
        <taxon>Bacteria</taxon>
        <taxon>Bacillati</taxon>
        <taxon>Actinomycetota</taxon>
        <taxon>Actinomycetes</taxon>
        <taxon>Kitasatosporales</taxon>
        <taxon>Streptomycetaceae</taxon>
        <taxon>Streptomyces</taxon>
    </lineage>
</organism>
<accession>A0ABM6HKR6</accession>
<feature type="transmembrane region" description="Helical" evidence="2">
    <location>
        <begin position="128"/>
        <end position="149"/>
    </location>
</feature>
<proteinExistence type="predicted"/>
<name>A0ABM6HKR6_9ACTN</name>
<evidence type="ECO:0008006" key="5">
    <source>
        <dbReference type="Google" id="ProtNLM"/>
    </source>
</evidence>
<feature type="transmembrane region" description="Helical" evidence="2">
    <location>
        <begin position="47"/>
        <end position="68"/>
    </location>
</feature>
<feature type="region of interest" description="Disordered" evidence="1">
    <location>
        <begin position="178"/>
        <end position="203"/>
    </location>
</feature>
<dbReference type="EMBL" id="CP019458">
    <property type="protein sequence ID" value="AQA14595.1"/>
    <property type="molecule type" value="Genomic_DNA"/>
</dbReference>
<dbReference type="Proteomes" id="UP000187851">
    <property type="component" value="Chromosome"/>
</dbReference>
<gene>
    <name evidence="3" type="ORF">BV401_33455</name>
</gene>
<evidence type="ECO:0000256" key="1">
    <source>
        <dbReference type="SAM" id="MobiDB-lite"/>
    </source>
</evidence>